<dbReference type="Proteomes" id="UP000440125">
    <property type="component" value="Unassembled WGS sequence"/>
</dbReference>
<dbReference type="OrthoDB" id="376648at2157"/>
<dbReference type="RefSeq" id="WP_155862300.1">
    <property type="nucleotide sequence ID" value="NZ_WFIY01000004.1"/>
</dbReference>
<dbReference type="AlphaFoldDB" id="A0A6A9QK49"/>
<evidence type="ECO:0000313" key="1">
    <source>
        <dbReference type="EMBL" id="MUM63707.1"/>
    </source>
</evidence>
<evidence type="ECO:0000313" key="2">
    <source>
        <dbReference type="Proteomes" id="UP000440125"/>
    </source>
</evidence>
<gene>
    <name evidence="1" type="ORF">D1867_00190</name>
</gene>
<accession>A0A6A9QK49</accession>
<proteinExistence type="predicted"/>
<comment type="caution">
    <text evidence="1">The sequence shown here is derived from an EMBL/GenBank/DDBJ whole genome shotgun (WGS) entry which is preliminary data.</text>
</comment>
<organism evidence="1 2">
    <name type="scientific">Acidianus infernus</name>
    <dbReference type="NCBI Taxonomy" id="12915"/>
    <lineage>
        <taxon>Archaea</taxon>
        <taxon>Thermoproteota</taxon>
        <taxon>Thermoprotei</taxon>
        <taxon>Sulfolobales</taxon>
        <taxon>Sulfolobaceae</taxon>
        <taxon>Acidianus</taxon>
    </lineage>
</organism>
<protein>
    <submittedName>
        <fullName evidence="1">Uncharacterized protein</fullName>
    </submittedName>
</protein>
<keyword evidence="2" id="KW-1185">Reference proteome</keyword>
<name>A0A6A9QK49_ACIIN</name>
<dbReference type="EMBL" id="WFIY01000004">
    <property type="protein sequence ID" value="MUM63707.1"/>
    <property type="molecule type" value="Genomic_DNA"/>
</dbReference>
<reference evidence="1 2" key="1">
    <citation type="submission" date="2019-10" db="EMBL/GenBank/DDBJ databases">
        <title>Genome Sequences from Six Type Strain Members of the Archaeal Family Sulfolobaceae: Acidianus ambivalens, Acidianus infernus, Metallosphaera prunae, Stygiolobus azoricus, Sulfolobus metallicus, and Sulfurisphaera ohwakuensis.</title>
        <authorList>
            <person name="Counts J.A."/>
            <person name="Kelly R.M."/>
        </authorList>
    </citation>
    <scope>NUCLEOTIDE SEQUENCE [LARGE SCALE GENOMIC DNA]</scope>
    <source>
        <strain evidence="1 2">DSM 3191</strain>
    </source>
</reference>
<sequence>MVSQKNSESLVSELANQINELYLTNPTQVIKLAKKAGVENPTFLVTPPTKPTNELSFAKLSNIAETVSKLEKYGLPSLLRQYFMNVVKNPAVINNVVETYYKVAKIIPKEVENKEPVVISENEGFVSKSIPLWLATDLLAVIDRLWNILR</sequence>